<evidence type="ECO:0000259" key="3">
    <source>
        <dbReference type="Pfam" id="PF07971"/>
    </source>
</evidence>
<dbReference type="Gene3D" id="1.20.1050.60">
    <property type="entry name" value="alpha-1,2-mannosidase"/>
    <property type="match status" value="1"/>
</dbReference>
<dbReference type="Gene3D" id="1.20.1610.10">
    <property type="entry name" value="alpha-1,2-mannosidases domains"/>
    <property type="match status" value="1"/>
</dbReference>
<dbReference type="Gene3D" id="3.30.2080.10">
    <property type="entry name" value="GH92 mannosidase domain"/>
    <property type="match status" value="1"/>
</dbReference>
<dbReference type="Pfam" id="PF07971">
    <property type="entry name" value="Glyco_hydro_92"/>
    <property type="match status" value="1"/>
</dbReference>
<proteinExistence type="predicted"/>
<dbReference type="InterPro" id="IPR041371">
    <property type="entry name" value="GH92_N"/>
</dbReference>
<keyword evidence="6" id="KW-1185">Reference proteome</keyword>
<reference evidence="5 6" key="1">
    <citation type="submission" date="2024-05" db="EMBL/GenBank/DDBJ databases">
        <title>Sphingomonas sp. HF-S3 16S ribosomal RNA gene Genome sequencing and assembly.</title>
        <authorList>
            <person name="Lee H."/>
        </authorList>
    </citation>
    <scope>NUCLEOTIDE SEQUENCE [LARGE SCALE GENOMIC DNA]</scope>
    <source>
        <strain evidence="5 6">HF-S3</strain>
    </source>
</reference>
<dbReference type="PANTHER" id="PTHR12143">
    <property type="entry name" value="PEPTIDE N-GLYCANASE PNGASE -RELATED"/>
    <property type="match status" value="1"/>
</dbReference>
<feature type="signal peptide" evidence="2">
    <location>
        <begin position="1"/>
        <end position="24"/>
    </location>
</feature>
<dbReference type="InterPro" id="IPR014718">
    <property type="entry name" value="GH-type_carb-bd"/>
</dbReference>
<gene>
    <name evidence="5" type="ORF">TPR58_07755</name>
</gene>
<dbReference type="InterPro" id="IPR050883">
    <property type="entry name" value="PNGase"/>
</dbReference>
<dbReference type="Gene3D" id="2.70.98.10">
    <property type="match status" value="1"/>
</dbReference>
<accession>A0ABV0B9J0</accession>
<keyword evidence="5" id="KW-0378">Hydrolase</keyword>
<dbReference type="Proteomes" id="UP001427805">
    <property type="component" value="Unassembled WGS sequence"/>
</dbReference>
<comment type="caution">
    <text evidence="5">The sequence shown here is derived from an EMBL/GenBank/DDBJ whole genome shotgun (WGS) entry which is preliminary data.</text>
</comment>
<evidence type="ECO:0000256" key="1">
    <source>
        <dbReference type="SAM" id="MobiDB-lite"/>
    </source>
</evidence>
<dbReference type="EC" id="3.2.1.-" evidence="5"/>
<evidence type="ECO:0000259" key="4">
    <source>
        <dbReference type="Pfam" id="PF17678"/>
    </source>
</evidence>
<sequence>MKRIARLGAVVAAVSLVSSGAAQEAPPATDPVASVNVFVGADNNGNTVPGAGVPFGFVTFSPDTVRGSTNGYDGRSELTGFSVTHVSGTGGDSKYGNFRVTPTTGPVDPRNLVFKRADERGTPGYYATRIGAVRSELTASRMAGMGRFTFPATAEANLIVDATSAIQLMGKGPKASSAEVRVLDKRTLGGTASFAGGWNVAPLTLYFAATFDRDPVRIGGWNATRGTLDLHPGAGATGGDQRSDPSNRLGGFASFDTRSDPVVRMKIAVSFVSVEQARANLAELPGWDFDTRRQAAAKQWRDALSQIEVAGGSEDERRNFYSALYRSHTMPHDVTGERVGGSPDGRPHYEDYYTLWDTFRTLHPLLTLIQPKRQRDMIESLLDTYKETGWLPDARIAGANGMTQGGSNSDVLIADAVVKGLGGFDRELAWQAIVKNGDVDSDDPINQGRALKDYLRLGYMSQNETRSASRTLEYAYNDFAIAQVAVAMGKQGEAARFGKRAGNWRNLWDDRLGCIRPRHADGSWIPDFDCNHLYPDNTTAWWDAPFYEGSSRQYSTYVPHDVAGLIGKTGGDTGFVAWLDTLFETDAHAGGYDHGNEPDFLAAYLYIHAGRPDRTAERVRAIMAKQYRPTHDGLPGNDDAGAMSSWYVWSAMGLFPNAGQPFYYIGSPVFTRARIALEGGRSFEVRASGASAERRFVTGARLNGRAIDRAWITQRELAAGGVLELDLAERPNGWASRFVAPPNPFHPDPAQRATERK</sequence>
<feature type="domain" description="Glycosyl hydrolase family 92 N-terminal" evidence="4">
    <location>
        <begin position="35"/>
        <end position="270"/>
    </location>
</feature>
<feature type="region of interest" description="Disordered" evidence="1">
    <location>
        <begin position="738"/>
        <end position="757"/>
    </location>
</feature>
<evidence type="ECO:0000256" key="2">
    <source>
        <dbReference type="SAM" id="SignalP"/>
    </source>
</evidence>
<dbReference type="NCBIfam" id="TIGR01180">
    <property type="entry name" value="aman2_put"/>
    <property type="match status" value="1"/>
</dbReference>
<dbReference type="PANTHER" id="PTHR12143:SF43">
    <property type="entry name" value="PUTATIVE-RELATED"/>
    <property type="match status" value="1"/>
</dbReference>
<evidence type="ECO:0000313" key="6">
    <source>
        <dbReference type="Proteomes" id="UP001427805"/>
    </source>
</evidence>
<dbReference type="EMBL" id="JBDIZK010000004">
    <property type="protein sequence ID" value="MEN3747057.1"/>
    <property type="molecule type" value="Genomic_DNA"/>
</dbReference>
<organism evidence="5 6">
    <name type="scientific">Sphingomonas rustica</name>
    <dbReference type="NCBI Taxonomy" id="3103142"/>
    <lineage>
        <taxon>Bacteria</taxon>
        <taxon>Pseudomonadati</taxon>
        <taxon>Pseudomonadota</taxon>
        <taxon>Alphaproteobacteria</taxon>
        <taxon>Sphingomonadales</taxon>
        <taxon>Sphingomonadaceae</taxon>
        <taxon>Sphingomonas</taxon>
    </lineage>
</organism>
<name>A0ABV0B9J0_9SPHN</name>
<evidence type="ECO:0000313" key="5">
    <source>
        <dbReference type="EMBL" id="MEN3747057.1"/>
    </source>
</evidence>
<protein>
    <submittedName>
        <fullName evidence="5">GH92 family glycosyl hydrolase</fullName>
        <ecNumber evidence="5">3.2.1.-</ecNumber>
    </submittedName>
</protein>
<feature type="domain" description="Glycosyl hydrolase family 92" evidence="3">
    <location>
        <begin position="276"/>
        <end position="728"/>
    </location>
</feature>
<dbReference type="SUPFAM" id="SSF48208">
    <property type="entry name" value="Six-hairpin glycosidases"/>
    <property type="match status" value="1"/>
</dbReference>
<dbReference type="InterPro" id="IPR008928">
    <property type="entry name" value="6-hairpin_glycosidase_sf"/>
</dbReference>
<dbReference type="InterPro" id="IPR012939">
    <property type="entry name" value="Glyco_hydro_92"/>
</dbReference>
<keyword evidence="2" id="KW-0732">Signal</keyword>
<dbReference type="GO" id="GO:0016798">
    <property type="term" value="F:hydrolase activity, acting on glycosyl bonds"/>
    <property type="evidence" value="ECO:0007669"/>
    <property type="project" value="UniProtKB-KW"/>
</dbReference>
<feature type="chain" id="PRO_5045570323" evidence="2">
    <location>
        <begin position="25"/>
        <end position="757"/>
    </location>
</feature>
<keyword evidence="5" id="KW-0326">Glycosidase</keyword>
<dbReference type="RefSeq" id="WP_346246061.1">
    <property type="nucleotide sequence ID" value="NZ_JBDIZK010000004.1"/>
</dbReference>
<dbReference type="Pfam" id="PF17678">
    <property type="entry name" value="Glyco_hydro_92N"/>
    <property type="match status" value="1"/>
</dbReference>
<dbReference type="InterPro" id="IPR005887">
    <property type="entry name" value="GH92_a_mannosidase_put"/>
</dbReference>